<sequence length="251" mass="27286">MRILCVIPVRGGSKGIPGKNARRVAGKPLLAWTVEQALAARPEMNVLVSTDDEQLAAIARAAGADVPWLRPAHLAEDTTATEPVIEHAIAEYTAASRRPDAVMLLQATSPLRLPGTLDRAIAQFQTSGVDSMVGVVPQAPFLWQHGPGDDDQPRAHFTVDARPRRQELGRTQMFYRETGSLYITKTEIYETLHNRLGGKIGLFEMDEREGVDIDTMLDLSIADHQLTNLHTDAATAGSSESATTTDKDPAQ</sequence>
<dbReference type="InterPro" id="IPR050793">
    <property type="entry name" value="CMP-NeuNAc_synthase"/>
</dbReference>
<dbReference type="PANTHER" id="PTHR21485">
    <property type="entry name" value="HAD SUPERFAMILY MEMBERS CMAS AND KDSC"/>
    <property type="match status" value="1"/>
</dbReference>
<dbReference type="CDD" id="cd02513">
    <property type="entry name" value="CMP-NeuAc_Synthase"/>
    <property type="match status" value="1"/>
</dbReference>
<dbReference type="InterPro" id="IPR003329">
    <property type="entry name" value="Cytidylyl_trans"/>
</dbReference>
<dbReference type="InterPro" id="IPR029044">
    <property type="entry name" value="Nucleotide-diphossugar_trans"/>
</dbReference>
<feature type="region of interest" description="Disordered" evidence="1">
    <location>
        <begin position="232"/>
        <end position="251"/>
    </location>
</feature>
<proteinExistence type="predicted"/>
<dbReference type="Proteomes" id="UP000545286">
    <property type="component" value="Unassembled WGS sequence"/>
</dbReference>
<evidence type="ECO:0000313" key="2">
    <source>
        <dbReference type="EMBL" id="MBB2958505.1"/>
    </source>
</evidence>
<keyword evidence="3" id="KW-1185">Reference proteome</keyword>
<dbReference type="EMBL" id="JACHWJ010000004">
    <property type="protein sequence ID" value="MBB2958505.1"/>
    <property type="molecule type" value="Genomic_DNA"/>
</dbReference>
<gene>
    <name evidence="2" type="ORF">FHX72_002651</name>
</gene>
<dbReference type="Pfam" id="PF02348">
    <property type="entry name" value="CTP_transf_3"/>
    <property type="match status" value="1"/>
</dbReference>
<organism evidence="2 3">
    <name type="scientific">Pseudoclavibacter helvolus</name>
    <dbReference type="NCBI Taxonomy" id="255205"/>
    <lineage>
        <taxon>Bacteria</taxon>
        <taxon>Bacillati</taxon>
        <taxon>Actinomycetota</taxon>
        <taxon>Actinomycetes</taxon>
        <taxon>Micrococcales</taxon>
        <taxon>Microbacteriaceae</taxon>
        <taxon>Pseudoclavibacter</taxon>
    </lineage>
</organism>
<keyword evidence="2" id="KW-0808">Transferase</keyword>
<feature type="compositionally biased region" description="Low complexity" evidence="1">
    <location>
        <begin position="233"/>
        <end position="244"/>
    </location>
</feature>
<name>A0A7W4YH14_9MICO</name>
<protein>
    <submittedName>
        <fullName evidence="2">N-acylneuraminate cytidylyltransferase</fullName>
        <ecNumber evidence="2">2.7.7.43</ecNumber>
    </submittedName>
</protein>
<dbReference type="SUPFAM" id="SSF53448">
    <property type="entry name" value="Nucleotide-diphospho-sugar transferases"/>
    <property type="match status" value="1"/>
</dbReference>
<comment type="caution">
    <text evidence="2">The sequence shown here is derived from an EMBL/GenBank/DDBJ whole genome shotgun (WGS) entry which is preliminary data.</text>
</comment>
<keyword evidence="2" id="KW-0548">Nucleotidyltransferase</keyword>
<dbReference type="EC" id="2.7.7.43" evidence="2"/>
<accession>A0A7W4YH14</accession>
<evidence type="ECO:0000313" key="3">
    <source>
        <dbReference type="Proteomes" id="UP000545286"/>
    </source>
</evidence>
<dbReference type="GO" id="GO:0008781">
    <property type="term" value="F:N-acylneuraminate cytidylyltransferase activity"/>
    <property type="evidence" value="ECO:0007669"/>
    <property type="project" value="UniProtKB-EC"/>
</dbReference>
<reference evidence="2 3" key="1">
    <citation type="submission" date="2020-08" db="EMBL/GenBank/DDBJ databases">
        <title>Sequencing the genomes of 1000 actinobacteria strains.</title>
        <authorList>
            <person name="Klenk H.-P."/>
        </authorList>
    </citation>
    <scope>NUCLEOTIDE SEQUENCE [LARGE SCALE GENOMIC DNA]</scope>
    <source>
        <strain evidence="2 3">DSM 20419</strain>
    </source>
</reference>
<dbReference type="RefSeq" id="WP_183625638.1">
    <property type="nucleotide sequence ID" value="NZ_JACHWJ010000004.1"/>
</dbReference>
<dbReference type="PANTHER" id="PTHR21485:SF3">
    <property type="entry name" value="N-ACYLNEURAMINATE CYTIDYLYLTRANSFERASE"/>
    <property type="match status" value="1"/>
</dbReference>
<dbReference type="Gene3D" id="3.90.550.10">
    <property type="entry name" value="Spore Coat Polysaccharide Biosynthesis Protein SpsA, Chain A"/>
    <property type="match status" value="1"/>
</dbReference>
<dbReference type="AlphaFoldDB" id="A0A7W4YH14"/>
<evidence type="ECO:0000256" key="1">
    <source>
        <dbReference type="SAM" id="MobiDB-lite"/>
    </source>
</evidence>